<dbReference type="EMBL" id="ML732242">
    <property type="protein sequence ID" value="KAB8072663.1"/>
    <property type="molecule type" value="Genomic_DNA"/>
</dbReference>
<feature type="compositionally biased region" description="Polar residues" evidence="1">
    <location>
        <begin position="127"/>
        <end position="136"/>
    </location>
</feature>
<name>A0A5N5WVT9_9EURO</name>
<feature type="chain" id="PRO_5025059751" description="Ser-Thr-rich glycosyl-phosphatidyl-inositol-anchored membrane family-domain-containing protein" evidence="2">
    <location>
        <begin position="17"/>
        <end position="184"/>
    </location>
</feature>
<dbReference type="Proteomes" id="UP000326565">
    <property type="component" value="Unassembled WGS sequence"/>
</dbReference>
<evidence type="ECO:0000256" key="1">
    <source>
        <dbReference type="SAM" id="MobiDB-lite"/>
    </source>
</evidence>
<feature type="region of interest" description="Disordered" evidence="1">
    <location>
        <begin position="126"/>
        <end position="155"/>
    </location>
</feature>
<feature type="compositionally biased region" description="Low complexity" evidence="1">
    <location>
        <begin position="138"/>
        <end position="155"/>
    </location>
</feature>
<evidence type="ECO:0000256" key="2">
    <source>
        <dbReference type="SAM" id="SignalP"/>
    </source>
</evidence>
<evidence type="ECO:0008006" key="5">
    <source>
        <dbReference type="Google" id="ProtNLM"/>
    </source>
</evidence>
<protein>
    <recommendedName>
        <fullName evidence="5">Ser-Thr-rich glycosyl-phosphatidyl-inositol-anchored membrane family-domain-containing protein</fullName>
    </recommendedName>
</protein>
<keyword evidence="2" id="KW-0732">Signal</keyword>
<evidence type="ECO:0000313" key="3">
    <source>
        <dbReference type="EMBL" id="KAB8072663.1"/>
    </source>
</evidence>
<evidence type="ECO:0000313" key="4">
    <source>
        <dbReference type="Proteomes" id="UP000326565"/>
    </source>
</evidence>
<dbReference type="OrthoDB" id="5419608at2759"/>
<keyword evidence="4" id="KW-1185">Reference proteome</keyword>
<feature type="signal peptide" evidence="2">
    <location>
        <begin position="1"/>
        <end position="16"/>
    </location>
</feature>
<dbReference type="AlphaFoldDB" id="A0A5N5WVT9"/>
<proteinExistence type="predicted"/>
<sequence length="184" mass="18525">MKFAWLLAALSATALAAPGPEKRDDATTTDSVNWSSLGHALQSLTISMPTRTANLDNISPPPRSLIPEIIHNVPPSVLAQLVVPAQRSSIASEFQAGNTPSWYNALPTDIKSYLSAVKKQMSEGALTATTGNNSPAKATASGTKDGGASSTSSSGMAAAAAQPTGGLLLGGMGALGVLGVALAL</sequence>
<organism evidence="3 4">
    <name type="scientific">Aspergillus leporis</name>
    <dbReference type="NCBI Taxonomy" id="41062"/>
    <lineage>
        <taxon>Eukaryota</taxon>
        <taxon>Fungi</taxon>
        <taxon>Dikarya</taxon>
        <taxon>Ascomycota</taxon>
        <taxon>Pezizomycotina</taxon>
        <taxon>Eurotiomycetes</taxon>
        <taxon>Eurotiomycetidae</taxon>
        <taxon>Eurotiales</taxon>
        <taxon>Aspergillaceae</taxon>
        <taxon>Aspergillus</taxon>
        <taxon>Aspergillus subgen. Circumdati</taxon>
    </lineage>
</organism>
<gene>
    <name evidence="3" type="ORF">BDV29DRAFT_158351</name>
</gene>
<reference evidence="3 4" key="1">
    <citation type="submission" date="2019-04" db="EMBL/GenBank/DDBJ databases">
        <title>Friends and foes A comparative genomics study of 23 Aspergillus species from section Flavi.</title>
        <authorList>
            <consortium name="DOE Joint Genome Institute"/>
            <person name="Kjaerbolling I."/>
            <person name="Vesth T."/>
            <person name="Frisvad J.C."/>
            <person name="Nybo J.L."/>
            <person name="Theobald S."/>
            <person name="Kildgaard S."/>
            <person name="Isbrandt T."/>
            <person name="Kuo A."/>
            <person name="Sato A."/>
            <person name="Lyhne E.K."/>
            <person name="Kogle M.E."/>
            <person name="Wiebenga A."/>
            <person name="Kun R.S."/>
            <person name="Lubbers R.J."/>
            <person name="Makela M.R."/>
            <person name="Barry K."/>
            <person name="Chovatia M."/>
            <person name="Clum A."/>
            <person name="Daum C."/>
            <person name="Haridas S."/>
            <person name="He G."/>
            <person name="LaButti K."/>
            <person name="Lipzen A."/>
            <person name="Mondo S."/>
            <person name="Riley R."/>
            <person name="Salamov A."/>
            <person name="Simmons B.A."/>
            <person name="Magnuson J.K."/>
            <person name="Henrissat B."/>
            <person name="Mortensen U.H."/>
            <person name="Larsen T.O."/>
            <person name="Devries R.P."/>
            <person name="Grigoriev I.V."/>
            <person name="Machida M."/>
            <person name="Baker S.E."/>
            <person name="Andersen M.R."/>
        </authorList>
    </citation>
    <scope>NUCLEOTIDE SEQUENCE [LARGE SCALE GENOMIC DNA]</scope>
    <source>
        <strain evidence="3 4">CBS 151.66</strain>
    </source>
</reference>
<accession>A0A5N5WVT9</accession>